<feature type="transmembrane region" description="Helical" evidence="2">
    <location>
        <begin position="45"/>
        <end position="61"/>
    </location>
</feature>
<feature type="transmembrane region" description="Helical" evidence="2">
    <location>
        <begin position="67"/>
        <end position="84"/>
    </location>
</feature>
<organism evidence="3 4">
    <name type="scientific">Bacteroides xylanisolvens</name>
    <dbReference type="NCBI Taxonomy" id="371601"/>
    <lineage>
        <taxon>Bacteria</taxon>
        <taxon>Pseudomonadati</taxon>
        <taxon>Bacteroidota</taxon>
        <taxon>Bacteroidia</taxon>
        <taxon>Bacteroidales</taxon>
        <taxon>Bacteroidaceae</taxon>
        <taxon>Bacteroides</taxon>
    </lineage>
</organism>
<keyword evidence="2" id="KW-1133">Transmembrane helix</keyword>
<dbReference type="AlphaFoldDB" id="A0A1H3YJE0"/>
<reference evidence="3 4" key="1">
    <citation type="submission" date="2016-10" db="EMBL/GenBank/DDBJ databases">
        <authorList>
            <person name="de Groot N.N."/>
        </authorList>
    </citation>
    <scope>NUCLEOTIDE SEQUENCE [LARGE SCALE GENOMIC DNA]</scope>
    <source>
        <strain evidence="3 4">NLAE-zl-G339</strain>
    </source>
</reference>
<evidence type="ECO:0000256" key="1">
    <source>
        <dbReference type="SAM" id="MobiDB-lite"/>
    </source>
</evidence>
<gene>
    <name evidence="3" type="ORF">SAMN04487924_102248</name>
</gene>
<proteinExistence type="predicted"/>
<dbReference type="EMBL" id="FNRP01000002">
    <property type="protein sequence ID" value="SEA11749.1"/>
    <property type="molecule type" value="Genomic_DNA"/>
</dbReference>
<keyword evidence="2" id="KW-0472">Membrane</keyword>
<feature type="transmembrane region" description="Helical" evidence="2">
    <location>
        <begin position="105"/>
        <end position="134"/>
    </location>
</feature>
<evidence type="ECO:0000313" key="4">
    <source>
        <dbReference type="Proteomes" id="UP000183040"/>
    </source>
</evidence>
<evidence type="ECO:0000256" key="2">
    <source>
        <dbReference type="SAM" id="Phobius"/>
    </source>
</evidence>
<keyword evidence="2" id="KW-0812">Transmembrane</keyword>
<accession>A0A1H3YJE0</accession>
<dbReference type="Proteomes" id="UP000183040">
    <property type="component" value="Unassembled WGS sequence"/>
</dbReference>
<name>A0A1H3YJE0_9BACE</name>
<evidence type="ECO:0000313" key="3">
    <source>
        <dbReference type="EMBL" id="SEA11749.1"/>
    </source>
</evidence>
<sequence>MTWIILQFLFLAMPVAVTSALYKSNRRFMDRFYERMVRNEKARKLHTWVLLTVLLLYHYVYTNGHPGEFGIVFSTIVCAALASYRRTDRWLRYLLDRPRAFAIHALLAVVIACIPHLHTLAVTIAFVLLAALFYPSLRIMSEWKENDMDKIFKWVKHLETFAESYHDNHHAKLPHEADNGNPIDPNNFHNDKPSKKESK</sequence>
<feature type="transmembrane region" description="Helical" evidence="2">
    <location>
        <begin position="6"/>
        <end position="24"/>
    </location>
</feature>
<dbReference type="RefSeq" id="WP_074704818.1">
    <property type="nucleotide sequence ID" value="NZ_FNRP01000002.1"/>
</dbReference>
<protein>
    <submittedName>
        <fullName evidence="3">Uncharacterized protein</fullName>
    </submittedName>
</protein>
<feature type="compositionally biased region" description="Basic and acidic residues" evidence="1">
    <location>
        <begin position="189"/>
        <end position="199"/>
    </location>
</feature>
<feature type="region of interest" description="Disordered" evidence="1">
    <location>
        <begin position="172"/>
        <end position="199"/>
    </location>
</feature>